<evidence type="ECO:0000256" key="6">
    <source>
        <dbReference type="ARBA" id="ARBA00022448"/>
    </source>
</evidence>
<dbReference type="PROSITE" id="PS00371">
    <property type="entry name" value="PTS_EIIA_TYPE_1_HIS"/>
    <property type="match status" value="1"/>
</dbReference>
<dbReference type="InterPro" id="IPR008731">
    <property type="entry name" value="PTS_EIN"/>
</dbReference>
<reference evidence="16 17" key="1">
    <citation type="submission" date="2021-02" db="EMBL/GenBank/DDBJ databases">
        <title>Niveibacterium changnyeongensis HC41.</title>
        <authorList>
            <person name="Kang M."/>
        </authorList>
    </citation>
    <scope>NUCLEOTIDE SEQUENCE [LARGE SCALE GENOMIC DNA]</scope>
    <source>
        <strain evidence="16 17">HC41</strain>
    </source>
</reference>
<dbReference type="Pfam" id="PF00381">
    <property type="entry name" value="PTS-HPr"/>
    <property type="match status" value="1"/>
</dbReference>
<dbReference type="Gene3D" id="3.20.20.60">
    <property type="entry name" value="Phosphoenolpyruvate-binding domains"/>
    <property type="match status" value="1"/>
</dbReference>
<accession>A0ABX7MEA3</accession>
<evidence type="ECO:0000259" key="14">
    <source>
        <dbReference type="PROSITE" id="PS51093"/>
    </source>
</evidence>
<comment type="subcellular location">
    <subcellularLocation>
        <location evidence="3">Cytoplasm</location>
    </subcellularLocation>
</comment>
<evidence type="ECO:0000256" key="13">
    <source>
        <dbReference type="ARBA" id="ARBA00022842"/>
    </source>
</evidence>
<evidence type="ECO:0000256" key="1">
    <source>
        <dbReference type="ARBA" id="ARBA00000683"/>
    </source>
</evidence>
<organism evidence="16 17">
    <name type="scientific">Niveibacterium microcysteis</name>
    <dbReference type="NCBI Taxonomy" id="2811415"/>
    <lineage>
        <taxon>Bacteria</taxon>
        <taxon>Pseudomonadati</taxon>
        <taxon>Pseudomonadota</taxon>
        <taxon>Betaproteobacteria</taxon>
        <taxon>Rhodocyclales</taxon>
        <taxon>Rhodocyclaceae</taxon>
        <taxon>Niveibacterium</taxon>
    </lineage>
</organism>
<gene>
    <name evidence="16" type="primary">ptsP</name>
    <name evidence="16" type="ORF">JY500_14055</name>
</gene>
<dbReference type="InterPro" id="IPR011055">
    <property type="entry name" value="Dup_hybrid_motif"/>
</dbReference>
<keyword evidence="10" id="KW-0598">Phosphotransferase system</keyword>
<sequence>MKPATGKAEAGKTEVLTLDLAGATPSVGAGAIDIVAPLSGILFPLDKVPDPVFAQKMVGDGISLDPTSPELLSPVAGTVTNLHSAHHALTITTPEGLEVLVHIGIDTVMLKGEGFTPKVKQGDTVTVGQPLIRFNPDLVARKAASLLTQIIIANGDKVAAMHAKSGAVEAGRDVVLSVELIGAASSAAAVGGSTETAGPVSLPNPSGLHARPAAVLAAEAKKFKSDVRIARGSDEANAKSVVAIMGLSTQQGDQIVVRATGPDARDAAAAVAKLISEGCGEKAGDAPAATAPEVAAPTRAMPTDADEIGGVSASPGLAVGRIVQYRQQVIDVAEKGESPQRERARLDAALHEGRTAIEALKANLSDPSKAQIMDAHIELLEDPELVDLAIEGVSAGKSAGFAWREAFTRYAAQLEKLDNALLRERANDIRDVGRRVLATLAGVTQAKIDVPAGSILIAEELTPSDTAQLDRSKVLGFCTTTGGATSHVAILARSLGIPAVCGIDEAVLALADGTQVVLDGSRGTLRKNPTEAQLADAQDRMARQAAKREAEQAAAHKAAHTADGVRIEVVANVRNAKDAQEGVANGAEGVGLLRSEFLFDDRDTAPDEEEQAAAYMAVAEALGTERPLVVRTLDVGGDKPLPYLPLPKEENPFLGLRGVRVSLERPDMFRTQLRAILRTAPLAQLHIMFPMIATLEELREAKAILAEEQAATGHTNVKVGVMIEVPSAAVMAEQFAREADFFSIGTNDLTQYTLAMDRGHPKLAKKADGLHPSVLRMIALTCEGAKKHGKWVGVCGGMASDPMAVPVLIGLGVEELSASVPAIAAVKATVARVTMAECQALAQEVLSLGTAAEVRARLAKFAD</sequence>
<dbReference type="Gene3D" id="3.50.30.10">
    <property type="entry name" value="Phosphohistidine domain"/>
    <property type="match status" value="1"/>
</dbReference>
<evidence type="ECO:0000256" key="3">
    <source>
        <dbReference type="ARBA" id="ARBA00004496"/>
    </source>
</evidence>
<proteinExistence type="inferred from homology"/>
<evidence type="ECO:0000256" key="12">
    <source>
        <dbReference type="ARBA" id="ARBA00022777"/>
    </source>
</evidence>
<dbReference type="CDD" id="cd00367">
    <property type="entry name" value="PTS-HPr_like"/>
    <property type="match status" value="1"/>
</dbReference>
<comment type="similarity">
    <text evidence="4">Belongs to the PEP-utilizing enzyme family.</text>
</comment>
<dbReference type="InterPro" id="IPR000121">
    <property type="entry name" value="PEP_util_C"/>
</dbReference>
<dbReference type="Pfam" id="PF05524">
    <property type="entry name" value="PEP-utilisers_N"/>
    <property type="match status" value="1"/>
</dbReference>
<dbReference type="InterPro" id="IPR035895">
    <property type="entry name" value="HPr-like_sf"/>
</dbReference>
<dbReference type="InterPro" id="IPR050499">
    <property type="entry name" value="PEP-utilizing_PTS_enzyme"/>
</dbReference>
<dbReference type="SUPFAM" id="SSF55594">
    <property type="entry name" value="HPr-like"/>
    <property type="match status" value="1"/>
</dbReference>
<dbReference type="Gene3D" id="2.70.70.10">
    <property type="entry name" value="Glucose Permease (Domain IIA)"/>
    <property type="match status" value="1"/>
</dbReference>
<comment type="cofactor">
    <cofactor evidence="2">
        <name>Mg(2+)</name>
        <dbReference type="ChEBI" id="CHEBI:18420"/>
    </cofactor>
</comment>
<evidence type="ECO:0000256" key="5">
    <source>
        <dbReference type="ARBA" id="ARBA00012232"/>
    </source>
</evidence>
<evidence type="ECO:0000313" key="16">
    <source>
        <dbReference type="EMBL" id="QSI79234.1"/>
    </source>
</evidence>
<comment type="catalytic activity">
    <reaction evidence="1">
        <text>L-histidyl-[protein] + phosphoenolpyruvate = N(pros)-phospho-L-histidyl-[protein] + pyruvate</text>
        <dbReference type="Rhea" id="RHEA:23880"/>
        <dbReference type="Rhea" id="RHEA-COMP:9745"/>
        <dbReference type="Rhea" id="RHEA-COMP:9746"/>
        <dbReference type="ChEBI" id="CHEBI:15361"/>
        <dbReference type="ChEBI" id="CHEBI:29979"/>
        <dbReference type="ChEBI" id="CHEBI:58702"/>
        <dbReference type="ChEBI" id="CHEBI:64837"/>
        <dbReference type="EC" id="2.7.3.9"/>
    </reaction>
</comment>
<dbReference type="InterPro" id="IPR001020">
    <property type="entry name" value="PTS_HPr_His_P_site"/>
</dbReference>
<keyword evidence="12" id="KW-0418">Kinase</keyword>
<dbReference type="SUPFAM" id="SSF47831">
    <property type="entry name" value="Enzyme I of the PEP:sugar phosphotransferase system HPr-binding (sub)domain"/>
    <property type="match status" value="1"/>
</dbReference>
<keyword evidence="13" id="KW-0460">Magnesium</keyword>
<dbReference type="Gene3D" id="3.30.1340.10">
    <property type="entry name" value="HPr-like"/>
    <property type="match status" value="1"/>
</dbReference>
<dbReference type="InterPro" id="IPR008279">
    <property type="entry name" value="PEP-util_enz_mobile_dom"/>
</dbReference>
<dbReference type="InterPro" id="IPR040442">
    <property type="entry name" value="Pyrv_kinase-like_dom_sf"/>
</dbReference>
<evidence type="ECO:0000259" key="15">
    <source>
        <dbReference type="PROSITE" id="PS51350"/>
    </source>
</evidence>
<evidence type="ECO:0000256" key="2">
    <source>
        <dbReference type="ARBA" id="ARBA00001946"/>
    </source>
</evidence>
<evidence type="ECO:0000256" key="11">
    <source>
        <dbReference type="ARBA" id="ARBA00022723"/>
    </source>
</evidence>
<evidence type="ECO:0000256" key="4">
    <source>
        <dbReference type="ARBA" id="ARBA00007837"/>
    </source>
</evidence>
<keyword evidence="11" id="KW-0479">Metal-binding</keyword>
<name>A0ABX7MEA3_9RHOO</name>
<dbReference type="InterPro" id="IPR001127">
    <property type="entry name" value="PTS_EIIA_1_perm"/>
</dbReference>
<dbReference type="PANTHER" id="PTHR46244:SF6">
    <property type="entry name" value="PHOSPHOENOLPYRUVATE-PROTEIN PHOSPHOTRANSFERASE"/>
    <property type="match status" value="1"/>
</dbReference>
<dbReference type="SUPFAM" id="SSF51261">
    <property type="entry name" value="Duplicated hybrid motif"/>
    <property type="match status" value="1"/>
</dbReference>
<dbReference type="Pfam" id="PF02896">
    <property type="entry name" value="PEP-utilizers_C"/>
    <property type="match status" value="1"/>
</dbReference>
<dbReference type="Pfam" id="PF00391">
    <property type="entry name" value="PEP-utilizers"/>
    <property type="match status" value="1"/>
</dbReference>
<dbReference type="NCBIfam" id="TIGR01417">
    <property type="entry name" value="PTS_I_fam"/>
    <property type="match status" value="1"/>
</dbReference>
<dbReference type="InterPro" id="IPR015813">
    <property type="entry name" value="Pyrv/PenolPyrv_kinase-like_dom"/>
</dbReference>
<evidence type="ECO:0000256" key="9">
    <source>
        <dbReference type="ARBA" id="ARBA00022679"/>
    </source>
</evidence>
<dbReference type="PRINTS" id="PR01736">
    <property type="entry name" value="PHPHTRNFRASE"/>
</dbReference>
<keyword evidence="6" id="KW-0813">Transport</keyword>
<dbReference type="InterPro" id="IPR023151">
    <property type="entry name" value="PEP_util_CS"/>
</dbReference>
<dbReference type="PROSITE" id="PS51350">
    <property type="entry name" value="PTS_HPR_DOM"/>
    <property type="match status" value="1"/>
</dbReference>
<dbReference type="EMBL" id="CP071060">
    <property type="protein sequence ID" value="QSI79234.1"/>
    <property type="molecule type" value="Genomic_DNA"/>
</dbReference>
<dbReference type="PRINTS" id="PR00107">
    <property type="entry name" value="PHOSPHOCPHPR"/>
</dbReference>
<keyword evidence="7" id="KW-0963">Cytoplasm</keyword>
<keyword evidence="8" id="KW-0762">Sugar transport</keyword>
<dbReference type="Gene3D" id="1.10.274.10">
    <property type="entry name" value="PtsI, HPr-binding domain"/>
    <property type="match status" value="1"/>
</dbReference>
<dbReference type="PROSITE" id="PS00742">
    <property type="entry name" value="PEP_ENZYMES_2"/>
    <property type="match status" value="1"/>
</dbReference>
<keyword evidence="17" id="KW-1185">Reference proteome</keyword>
<feature type="domain" description="HPr" evidence="15">
    <location>
        <begin position="195"/>
        <end position="282"/>
    </location>
</feature>
<evidence type="ECO:0000256" key="7">
    <source>
        <dbReference type="ARBA" id="ARBA00022490"/>
    </source>
</evidence>
<dbReference type="GO" id="GO:0008965">
    <property type="term" value="F:phosphoenolpyruvate-protein phosphotransferase activity"/>
    <property type="evidence" value="ECO:0007669"/>
    <property type="project" value="UniProtKB-EC"/>
</dbReference>
<dbReference type="InterPro" id="IPR006318">
    <property type="entry name" value="PTS_EI-like"/>
</dbReference>
<evidence type="ECO:0000256" key="8">
    <source>
        <dbReference type="ARBA" id="ARBA00022597"/>
    </source>
</evidence>
<feature type="domain" description="PTS EIIA type-1" evidence="14">
    <location>
        <begin position="50"/>
        <end position="154"/>
    </location>
</feature>
<dbReference type="PROSITE" id="PS51093">
    <property type="entry name" value="PTS_EIIA_TYPE_1"/>
    <property type="match status" value="1"/>
</dbReference>
<keyword evidence="9 16" id="KW-0808">Transferase</keyword>
<dbReference type="InterPro" id="IPR036637">
    <property type="entry name" value="Phosphohistidine_dom_sf"/>
</dbReference>
<dbReference type="PROSITE" id="PS00369">
    <property type="entry name" value="PTS_HPR_HIS"/>
    <property type="match status" value="1"/>
</dbReference>
<dbReference type="InterPro" id="IPR000032">
    <property type="entry name" value="HPr-like"/>
</dbReference>
<dbReference type="PANTHER" id="PTHR46244">
    <property type="entry name" value="PHOSPHOENOLPYRUVATE-PROTEIN PHOSPHOTRANSFERASE"/>
    <property type="match status" value="1"/>
</dbReference>
<dbReference type="SUPFAM" id="SSF52009">
    <property type="entry name" value="Phosphohistidine domain"/>
    <property type="match status" value="1"/>
</dbReference>
<evidence type="ECO:0000313" key="17">
    <source>
        <dbReference type="Proteomes" id="UP000663570"/>
    </source>
</evidence>
<dbReference type="SUPFAM" id="SSF51621">
    <property type="entry name" value="Phosphoenolpyruvate/pyruvate domain"/>
    <property type="match status" value="1"/>
</dbReference>
<evidence type="ECO:0000256" key="10">
    <source>
        <dbReference type="ARBA" id="ARBA00022683"/>
    </source>
</evidence>
<protein>
    <recommendedName>
        <fullName evidence="5">phosphoenolpyruvate--protein phosphotransferase</fullName>
        <ecNumber evidence="5">2.7.3.9</ecNumber>
    </recommendedName>
</protein>
<dbReference type="Proteomes" id="UP000663570">
    <property type="component" value="Chromosome"/>
</dbReference>
<dbReference type="NCBIfam" id="TIGR01003">
    <property type="entry name" value="PTS_HPr_family"/>
    <property type="match status" value="1"/>
</dbReference>
<dbReference type="EC" id="2.7.3.9" evidence="5"/>
<dbReference type="Pfam" id="PF00358">
    <property type="entry name" value="PTS_EIIA_1"/>
    <property type="match status" value="1"/>
</dbReference>
<dbReference type="InterPro" id="IPR036618">
    <property type="entry name" value="PtsI_HPr-bd_sf"/>
</dbReference>
<dbReference type="NCBIfam" id="TIGR00830">
    <property type="entry name" value="PTBA"/>
    <property type="match status" value="1"/>
</dbReference>